<evidence type="ECO:0000313" key="2">
    <source>
        <dbReference type="EMBL" id="RDB65856.1"/>
    </source>
</evidence>
<gene>
    <name evidence="2" type="ORF">C1877_07060</name>
</gene>
<protein>
    <submittedName>
        <fullName evidence="2">Uncharacterized protein</fullName>
    </submittedName>
</protein>
<proteinExistence type="predicted"/>
<comment type="caution">
    <text evidence="2">The sequence shown here is derived from an EMBL/GenBank/DDBJ whole genome shotgun (WGS) entry which is preliminary data.</text>
</comment>
<reference evidence="2 3" key="1">
    <citation type="journal article" date="2018" name="Elife">
        <title>Discovery and characterization of a prevalent human gut bacterial enzyme sufficient for the inactivation of a family of plant toxins.</title>
        <authorList>
            <person name="Koppel N."/>
            <person name="Bisanz J.E."/>
            <person name="Pandelia M.E."/>
            <person name="Turnbaugh P.J."/>
            <person name="Balskus E.P."/>
        </authorList>
    </citation>
    <scope>NUCLEOTIDE SEQUENCE [LARGE SCALE GENOMIC DNA]</scope>
    <source>
        <strain evidence="2 3">3C</strain>
    </source>
</reference>
<keyword evidence="1" id="KW-0812">Transmembrane</keyword>
<organism evidence="2 3">
    <name type="scientific">Gordonibacter pamelaeae</name>
    <dbReference type="NCBI Taxonomy" id="471189"/>
    <lineage>
        <taxon>Bacteria</taxon>
        <taxon>Bacillati</taxon>
        <taxon>Actinomycetota</taxon>
        <taxon>Coriobacteriia</taxon>
        <taxon>Eggerthellales</taxon>
        <taxon>Eggerthellaceae</taxon>
        <taxon>Gordonibacter</taxon>
    </lineage>
</organism>
<evidence type="ECO:0000256" key="1">
    <source>
        <dbReference type="SAM" id="Phobius"/>
    </source>
</evidence>
<feature type="transmembrane region" description="Helical" evidence="1">
    <location>
        <begin position="89"/>
        <end position="106"/>
    </location>
</feature>
<dbReference type="EMBL" id="PPTS01000003">
    <property type="protein sequence ID" value="RDB65856.1"/>
    <property type="molecule type" value="Genomic_DNA"/>
</dbReference>
<name>A0A369M5X0_9ACTN</name>
<sequence length="107" mass="11240">MKNFEMRYPLDGTSALQPEFGHVPAAGAIIEFPGDVSQGACASSAHAQRPSSAAHRAHAHYGAPETVRALHRGSVAGCAYGRVRPWQGALAGCVFSLFAFVSIFIGL</sequence>
<evidence type="ECO:0000313" key="3">
    <source>
        <dbReference type="Proteomes" id="UP000254000"/>
    </source>
</evidence>
<accession>A0A369M5X0</accession>
<keyword evidence="1" id="KW-1133">Transmembrane helix</keyword>
<keyword evidence="1" id="KW-0472">Membrane</keyword>
<dbReference type="AlphaFoldDB" id="A0A369M5X0"/>
<keyword evidence="3" id="KW-1185">Reference proteome</keyword>
<dbReference type="Proteomes" id="UP000254000">
    <property type="component" value="Unassembled WGS sequence"/>
</dbReference>